<dbReference type="EMBL" id="SPQQ01000003">
    <property type="protein sequence ID" value="TGE37960.1"/>
    <property type="molecule type" value="Genomic_DNA"/>
</dbReference>
<evidence type="ECO:0000313" key="3">
    <source>
        <dbReference type="Proteomes" id="UP000298460"/>
    </source>
</evidence>
<protein>
    <recommendedName>
        <fullName evidence="1">DUF7662 domain-containing protein</fullName>
    </recommendedName>
</protein>
<keyword evidence="3" id="KW-1185">Reference proteome</keyword>
<proteinExistence type="predicted"/>
<dbReference type="RefSeq" id="WP_135545944.1">
    <property type="nucleotide sequence ID" value="NZ_SPQQ01000003.1"/>
</dbReference>
<dbReference type="OrthoDB" id="2833825at2"/>
<dbReference type="InterPro" id="IPR056079">
    <property type="entry name" value="DUF7662"/>
</dbReference>
<evidence type="ECO:0000313" key="2">
    <source>
        <dbReference type="EMBL" id="TGE37960.1"/>
    </source>
</evidence>
<name>A0A4Z0R547_9FIRM</name>
<gene>
    <name evidence="2" type="ORF">E4K67_08150</name>
</gene>
<sequence>MPKGGKYLPLTRFFRQCGQDLLTLSFKEIEEIIGYDLPPSAHKHRAYWANSRTHSVAFGWMDAGYQTKEKDLNKSLITFGNRLAIYTPRKI</sequence>
<reference evidence="2 3" key="1">
    <citation type="submission" date="2019-03" db="EMBL/GenBank/DDBJ databases">
        <title>Draft Genome Sequence of Desulfosporosinus fructosivorans Strain 63.6F, Isolated from Marine Sediment in the Baltic Sea.</title>
        <authorList>
            <person name="Hausmann B."/>
            <person name="Vandieken V."/>
            <person name="Pjevac P."/>
            <person name="Schreck K."/>
            <person name="Herbold C.W."/>
            <person name="Loy A."/>
        </authorList>
    </citation>
    <scope>NUCLEOTIDE SEQUENCE [LARGE SCALE GENOMIC DNA]</scope>
    <source>
        <strain evidence="2 3">63.6F</strain>
    </source>
</reference>
<dbReference type="Pfam" id="PF24698">
    <property type="entry name" value="DUF7662"/>
    <property type="match status" value="1"/>
</dbReference>
<organism evidence="2 3">
    <name type="scientific">Desulfosporosinus fructosivorans</name>
    <dbReference type="NCBI Taxonomy" id="2018669"/>
    <lineage>
        <taxon>Bacteria</taxon>
        <taxon>Bacillati</taxon>
        <taxon>Bacillota</taxon>
        <taxon>Clostridia</taxon>
        <taxon>Eubacteriales</taxon>
        <taxon>Desulfitobacteriaceae</taxon>
        <taxon>Desulfosporosinus</taxon>
    </lineage>
</organism>
<dbReference type="Proteomes" id="UP000298460">
    <property type="component" value="Unassembled WGS sequence"/>
</dbReference>
<feature type="domain" description="DUF7662" evidence="1">
    <location>
        <begin position="7"/>
        <end position="79"/>
    </location>
</feature>
<evidence type="ECO:0000259" key="1">
    <source>
        <dbReference type="Pfam" id="PF24698"/>
    </source>
</evidence>
<accession>A0A4Z0R547</accession>
<comment type="caution">
    <text evidence="2">The sequence shown here is derived from an EMBL/GenBank/DDBJ whole genome shotgun (WGS) entry which is preliminary data.</text>
</comment>
<dbReference type="AlphaFoldDB" id="A0A4Z0R547"/>